<feature type="domain" description="FIMAH" evidence="3">
    <location>
        <begin position="839"/>
        <end position="916"/>
    </location>
</feature>
<name>A0A9D2J401_9MICO</name>
<dbReference type="Pfam" id="PF22888">
    <property type="entry name" value="FIMAH"/>
    <property type="match status" value="1"/>
</dbReference>
<evidence type="ECO:0000259" key="2">
    <source>
        <dbReference type="Pfam" id="PF13320"/>
    </source>
</evidence>
<evidence type="ECO:0000259" key="3">
    <source>
        <dbReference type="Pfam" id="PF22888"/>
    </source>
</evidence>
<gene>
    <name evidence="4" type="ORF">H9815_06640</name>
</gene>
<dbReference type="Gene3D" id="2.60.120.260">
    <property type="entry name" value="Galactose-binding domain-like"/>
    <property type="match status" value="1"/>
</dbReference>
<protein>
    <submittedName>
        <fullName evidence="4">DUF4091 domain-containing protein</fullName>
    </submittedName>
</protein>
<reference evidence="4" key="2">
    <citation type="submission" date="2021-04" db="EMBL/GenBank/DDBJ databases">
        <authorList>
            <person name="Gilroy R."/>
        </authorList>
    </citation>
    <scope>NUCLEOTIDE SEQUENCE</scope>
    <source>
        <strain evidence="4">ChiGjej4B4-7305</strain>
    </source>
</reference>
<dbReference type="InterPro" id="IPR025150">
    <property type="entry name" value="GH123_cat"/>
</dbReference>
<organism evidence="4 5">
    <name type="scientific">Candidatus Ruania gallistercoris</name>
    <dbReference type="NCBI Taxonomy" id="2838746"/>
    <lineage>
        <taxon>Bacteria</taxon>
        <taxon>Bacillati</taxon>
        <taxon>Actinomycetota</taxon>
        <taxon>Actinomycetes</taxon>
        <taxon>Micrococcales</taxon>
        <taxon>Ruaniaceae</taxon>
        <taxon>Ruania</taxon>
    </lineage>
</organism>
<dbReference type="Proteomes" id="UP000824037">
    <property type="component" value="Unassembled WGS sequence"/>
</dbReference>
<sequence>MRPVSTPRTRSLAATLSAALALGALSMTAAVADAEDPMTDSTDTADAGQAPGFGTVHRAADLEVVRATQGTRAMTGDEVGQDIDILLFQNSAGPGEQLTLAFDVPADGNYEISLQPLLAPSYGSYQVALNGQSPTELNLYAESIQAGRYQHLDTRPLPQGRHTITIEASGADPQSSGHVGAFMRLAILDEADRQERLEHLLAGIDEVRATLTQVREQIPTADHPEDDALRARAAEHSSSLDELAQRVETGDVAELDQIREETEATGLQVDRLDDFVQARRQRPDAPFGIATADAMSLVYPMDLPCVACSQNSARISLAQGEYESVQTVLLPYAQELTDVQAQVSDIRGPGGAVESPSATERDQIEATVHPLGSVFVENTDAVLPPMPGRPQNYEGWIPDPVRTDLDSVDLQPWVLQPHWLELYAPPEAAPGTYTVTVEFQAAGAPTQQLEVEATVWPVEIPDRPDLATSMTTKSTDPGAPTQYSERWYMLDQVYDPADPGEHEELRHAYIDFLGDFKIEPDLIYNTVPPSVAELLELEDRIGLRQFNVLYLPGYADREFDPEDPDSWQPQIDEILEIVGAAMAEYEDAGLADEAYIYGFDERSDTELARAVLGQIKAHFPDLPVMSTFMDPSLGVDSGLADVIDIWVPGVETIDTEAMARAQQRGDEVYWYTHQAVRHPLPNWFNGYPPSDTRVLLGPLSHTMGVDGFLYYNIMRWPDREPMTDGVLSEWDPQTYDTANGDGSLFYPGAGGPLPSQRLHSFRDGMEDFNLLNVLQHAIEQGEQDGAAGADLVRARELLSAEAIVTDEREFTRDAGQYRTWRSEVAAMIITLQRPDEVRALVAALQGYISAGEVDGGIERPLTLALERVQQAVESGHTRSAARWLERFSHHLENVRDSDTLTDRARADLQNRATVLLTFID</sequence>
<dbReference type="Pfam" id="PF13320">
    <property type="entry name" value="GH123_cat"/>
    <property type="match status" value="1"/>
</dbReference>
<comment type="caution">
    <text evidence="4">The sequence shown here is derived from an EMBL/GenBank/DDBJ whole genome shotgun (WGS) entry which is preliminary data.</text>
</comment>
<dbReference type="AlphaFoldDB" id="A0A9D2J401"/>
<feature type="chain" id="PRO_5039196660" evidence="1">
    <location>
        <begin position="30"/>
        <end position="920"/>
    </location>
</feature>
<reference evidence="4" key="1">
    <citation type="journal article" date="2021" name="PeerJ">
        <title>Extensive microbial diversity within the chicken gut microbiome revealed by metagenomics and culture.</title>
        <authorList>
            <person name="Gilroy R."/>
            <person name="Ravi A."/>
            <person name="Getino M."/>
            <person name="Pursley I."/>
            <person name="Horton D.L."/>
            <person name="Alikhan N.F."/>
            <person name="Baker D."/>
            <person name="Gharbi K."/>
            <person name="Hall N."/>
            <person name="Watson M."/>
            <person name="Adriaenssens E.M."/>
            <person name="Foster-Nyarko E."/>
            <person name="Jarju S."/>
            <person name="Secka A."/>
            <person name="Antonio M."/>
            <person name="Oren A."/>
            <person name="Chaudhuri R.R."/>
            <person name="La Ragione R."/>
            <person name="Hildebrand F."/>
            <person name="Pallen M.J."/>
        </authorList>
    </citation>
    <scope>NUCLEOTIDE SEQUENCE</scope>
    <source>
        <strain evidence="4">ChiGjej4B4-7305</strain>
    </source>
</reference>
<dbReference type="EMBL" id="DXBY01000111">
    <property type="protein sequence ID" value="HIZ35437.1"/>
    <property type="molecule type" value="Genomic_DNA"/>
</dbReference>
<dbReference type="InterPro" id="IPR054470">
    <property type="entry name" value="FIMAH_dom"/>
</dbReference>
<accession>A0A9D2J401</accession>
<proteinExistence type="predicted"/>
<feature type="signal peptide" evidence="1">
    <location>
        <begin position="1"/>
        <end position="29"/>
    </location>
</feature>
<keyword evidence="1" id="KW-0732">Signal</keyword>
<evidence type="ECO:0000313" key="4">
    <source>
        <dbReference type="EMBL" id="HIZ35437.1"/>
    </source>
</evidence>
<evidence type="ECO:0000313" key="5">
    <source>
        <dbReference type="Proteomes" id="UP000824037"/>
    </source>
</evidence>
<evidence type="ECO:0000256" key="1">
    <source>
        <dbReference type="SAM" id="SignalP"/>
    </source>
</evidence>
<feature type="domain" description="Glycoside hydrolase 123 catalytic" evidence="2">
    <location>
        <begin position="585"/>
        <end position="774"/>
    </location>
</feature>